<gene>
    <name evidence="7" type="ORF">PYTT_0952</name>
</gene>
<organism evidence="7 8">
    <name type="scientific">Akkermansia glycaniphila</name>
    <dbReference type="NCBI Taxonomy" id="1679444"/>
    <lineage>
        <taxon>Bacteria</taxon>
        <taxon>Pseudomonadati</taxon>
        <taxon>Verrucomicrobiota</taxon>
        <taxon>Verrucomicrobiia</taxon>
        <taxon>Verrucomicrobiales</taxon>
        <taxon>Akkermansiaceae</taxon>
        <taxon>Akkermansia</taxon>
    </lineage>
</organism>
<evidence type="ECO:0000256" key="2">
    <source>
        <dbReference type="ARBA" id="ARBA00022645"/>
    </source>
</evidence>
<evidence type="ECO:0000313" key="8">
    <source>
        <dbReference type="Proteomes" id="UP000176204"/>
    </source>
</evidence>
<keyword evidence="2" id="KW-0645">Protease</keyword>
<dbReference type="AlphaFoldDB" id="A0A1H6L0C0"/>
<feature type="domain" description="Penicillin-binding protein transpeptidase" evidence="5">
    <location>
        <begin position="340"/>
        <end position="665"/>
    </location>
</feature>
<dbReference type="GO" id="GO:0005886">
    <property type="term" value="C:plasma membrane"/>
    <property type="evidence" value="ECO:0007669"/>
    <property type="project" value="TreeGrafter"/>
</dbReference>
<comment type="subcellular location">
    <subcellularLocation>
        <location evidence="1">Membrane</location>
    </subcellularLocation>
</comment>
<dbReference type="InterPro" id="IPR050515">
    <property type="entry name" value="Beta-lactam/transpept"/>
</dbReference>
<sequence>MPPLKKTSPFTKRCLHLCIGVGILVCTVAWRLVSLQIVDEERNGERAERDCIEFEVLPAQRGLIMDRNEEILTNNILYSELVADRYHLRDPKMVCWGLAYSMASHQEEWKDMDGTQRTTLIRMTYKALLANASIKKDDLSEYRKAAQEVDEGAKGAMQMLKEQFDEKIVAEYCEAHDKLVAELLAPYLNLSEEEILDKIQQNDREKKIQNIVLVQNLTEEKAEEINEMLTRARIHGFKCQSNLRRSYVSPESLAHVLGFVNRDNKGMEGVEAKFDSYLTGQPGSREYRRDARGLRLPCAEDRLHPPVHGMNVKLTIDMKLQAIVEEELLKGLTHFRAPRGCIILVEPKTGDILALASFPTYNLNTKENRQLLQFDLETKPEDKDRLAALNYAVQGNYEPGSTFKVIAATSALDNGKATLNTPINCTPVVVPGAKNPVSDTPRYYSGLKFYEVLKKSSNPGAYRIGLLSGWKLYKQYLERYGIGKTTGIELPGASAGLITDGNNLVNFSRITYGYSVNVTPLHMAMVYAAIANDGVRMKPRLVKSIYNADGSEYVGNKEFEPKAVCTVMKPKTAKDLRQALWTVTQEGGTARRAHIPGYHVGGKTGTAHKVQNGGGYREGRYAVSFAGMVPVEDPAFVCLVVVDDPRPTDCKAGGGSVCAPIFKAVATRALRAMNIAPADPAEAEKAEKAAAAAIASGASTSNPPVKLSSVSPSTKKAASSSSRKSSVKSNAPSSSKVKKPAASSSSRRSASAQQRKKTATR</sequence>
<evidence type="ECO:0000256" key="1">
    <source>
        <dbReference type="ARBA" id="ARBA00004370"/>
    </source>
</evidence>
<keyword evidence="2" id="KW-0121">Carboxypeptidase</keyword>
<dbReference type="InterPro" id="IPR005311">
    <property type="entry name" value="PBP_dimer"/>
</dbReference>
<evidence type="ECO:0000259" key="5">
    <source>
        <dbReference type="Pfam" id="PF00905"/>
    </source>
</evidence>
<dbReference type="Gene3D" id="3.90.1310.10">
    <property type="entry name" value="Penicillin-binding protein 2a (Domain 2)"/>
    <property type="match status" value="1"/>
</dbReference>
<dbReference type="RefSeq" id="WP_083076592.1">
    <property type="nucleotide sequence ID" value="NZ_LIGX01000019.1"/>
</dbReference>
<reference evidence="8" key="1">
    <citation type="submission" date="2016-09" db="EMBL/GenBank/DDBJ databases">
        <authorList>
            <person name="Koehorst J."/>
        </authorList>
    </citation>
    <scope>NUCLEOTIDE SEQUENCE [LARGE SCALE GENOMIC DNA]</scope>
</reference>
<keyword evidence="8" id="KW-1185">Reference proteome</keyword>
<dbReference type="OrthoDB" id="9770103at2"/>
<dbReference type="Pfam" id="PF03717">
    <property type="entry name" value="PBP_dimer"/>
    <property type="match status" value="1"/>
</dbReference>
<dbReference type="SUPFAM" id="SSF56519">
    <property type="entry name" value="Penicillin binding protein dimerisation domain"/>
    <property type="match status" value="1"/>
</dbReference>
<protein>
    <submittedName>
        <fullName evidence="7">Beta-lactamase/transpeptidase-like</fullName>
    </submittedName>
</protein>
<dbReference type="Pfam" id="PF00905">
    <property type="entry name" value="Transpeptidase"/>
    <property type="match status" value="1"/>
</dbReference>
<feature type="region of interest" description="Disordered" evidence="4">
    <location>
        <begin position="695"/>
        <end position="761"/>
    </location>
</feature>
<evidence type="ECO:0000256" key="4">
    <source>
        <dbReference type="SAM" id="MobiDB-lite"/>
    </source>
</evidence>
<dbReference type="SUPFAM" id="SSF56601">
    <property type="entry name" value="beta-lactamase/transpeptidase-like"/>
    <property type="match status" value="1"/>
</dbReference>
<feature type="compositionally biased region" description="Low complexity" evidence="4">
    <location>
        <begin position="708"/>
        <end position="752"/>
    </location>
</feature>
<dbReference type="InterPro" id="IPR012338">
    <property type="entry name" value="Beta-lactam/transpept-like"/>
</dbReference>
<dbReference type="Proteomes" id="UP000176204">
    <property type="component" value="Chromosome I"/>
</dbReference>
<evidence type="ECO:0000256" key="3">
    <source>
        <dbReference type="ARBA" id="ARBA00023136"/>
    </source>
</evidence>
<proteinExistence type="predicted"/>
<feature type="domain" description="Penicillin-binding protein dimerisation" evidence="6">
    <location>
        <begin position="57"/>
        <end position="293"/>
    </location>
</feature>
<dbReference type="GO" id="GO:0008658">
    <property type="term" value="F:penicillin binding"/>
    <property type="evidence" value="ECO:0007669"/>
    <property type="project" value="InterPro"/>
</dbReference>
<dbReference type="Gene3D" id="3.30.450.330">
    <property type="match status" value="1"/>
</dbReference>
<keyword evidence="2" id="KW-0378">Hydrolase</keyword>
<dbReference type="KEGG" id="agl:PYTT_0952"/>
<evidence type="ECO:0000313" key="7">
    <source>
        <dbReference type="EMBL" id="SEH81560.1"/>
    </source>
</evidence>
<dbReference type="STRING" id="1679444.PYTT_0952"/>
<dbReference type="GO" id="GO:0004180">
    <property type="term" value="F:carboxypeptidase activity"/>
    <property type="evidence" value="ECO:0007669"/>
    <property type="project" value="UniProtKB-KW"/>
</dbReference>
<dbReference type="EMBL" id="LT629973">
    <property type="protein sequence ID" value="SEH81560.1"/>
    <property type="molecule type" value="Genomic_DNA"/>
</dbReference>
<evidence type="ECO:0000259" key="6">
    <source>
        <dbReference type="Pfam" id="PF03717"/>
    </source>
</evidence>
<dbReference type="InterPro" id="IPR001460">
    <property type="entry name" value="PCN-bd_Tpept"/>
</dbReference>
<dbReference type="GO" id="GO:0071555">
    <property type="term" value="P:cell wall organization"/>
    <property type="evidence" value="ECO:0007669"/>
    <property type="project" value="TreeGrafter"/>
</dbReference>
<dbReference type="Gene3D" id="3.40.710.10">
    <property type="entry name" value="DD-peptidase/beta-lactamase superfamily"/>
    <property type="match status" value="1"/>
</dbReference>
<keyword evidence="3" id="KW-0472">Membrane</keyword>
<accession>A0A1H6L0C0</accession>
<dbReference type="PANTHER" id="PTHR30627">
    <property type="entry name" value="PEPTIDOGLYCAN D,D-TRANSPEPTIDASE"/>
    <property type="match status" value="1"/>
</dbReference>
<dbReference type="InterPro" id="IPR036138">
    <property type="entry name" value="PBP_dimer_sf"/>
</dbReference>
<dbReference type="PANTHER" id="PTHR30627:SF1">
    <property type="entry name" value="PEPTIDOGLYCAN D,D-TRANSPEPTIDASE FTSI"/>
    <property type="match status" value="1"/>
</dbReference>
<name>A0A1H6L0C0_9BACT</name>